<feature type="compositionally biased region" description="Basic and acidic residues" evidence="1">
    <location>
        <begin position="277"/>
        <end position="290"/>
    </location>
</feature>
<proteinExistence type="predicted"/>
<evidence type="ECO:0000313" key="3">
    <source>
        <dbReference type="EMBL" id="TCD64478.1"/>
    </source>
</evidence>
<accession>A0A4R0RL15</accession>
<evidence type="ECO:0000313" key="4">
    <source>
        <dbReference type="Proteomes" id="UP000292702"/>
    </source>
</evidence>
<reference evidence="3 4" key="1">
    <citation type="submission" date="2018-11" db="EMBL/GenBank/DDBJ databases">
        <title>Genome assembly of Steccherinum ochraceum LE-BIN_3174, the white-rot fungus of the Steccherinaceae family (The Residual Polyporoid clade, Polyporales, Basidiomycota).</title>
        <authorList>
            <person name="Fedorova T.V."/>
            <person name="Glazunova O.A."/>
            <person name="Landesman E.O."/>
            <person name="Moiseenko K.V."/>
            <person name="Psurtseva N.V."/>
            <person name="Savinova O.S."/>
            <person name="Shakhova N.V."/>
            <person name="Tyazhelova T.V."/>
            <person name="Vasina D.V."/>
        </authorList>
    </citation>
    <scope>NUCLEOTIDE SEQUENCE [LARGE SCALE GENOMIC DNA]</scope>
    <source>
        <strain evidence="3 4">LE-BIN_3174</strain>
    </source>
</reference>
<organism evidence="3 4">
    <name type="scientific">Steccherinum ochraceum</name>
    <dbReference type="NCBI Taxonomy" id="92696"/>
    <lineage>
        <taxon>Eukaryota</taxon>
        <taxon>Fungi</taxon>
        <taxon>Dikarya</taxon>
        <taxon>Basidiomycota</taxon>
        <taxon>Agaricomycotina</taxon>
        <taxon>Agaricomycetes</taxon>
        <taxon>Polyporales</taxon>
        <taxon>Steccherinaceae</taxon>
        <taxon>Steccherinum</taxon>
    </lineage>
</organism>
<dbReference type="Proteomes" id="UP000292702">
    <property type="component" value="Unassembled WGS sequence"/>
</dbReference>
<dbReference type="OrthoDB" id="5599874at2759"/>
<feature type="region of interest" description="Disordered" evidence="1">
    <location>
        <begin position="1"/>
        <end position="26"/>
    </location>
</feature>
<comment type="caution">
    <text evidence="3">The sequence shown here is derived from an EMBL/GenBank/DDBJ whole genome shotgun (WGS) entry which is preliminary data.</text>
</comment>
<feature type="compositionally biased region" description="Basic and acidic residues" evidence="1">
    <location>
        <begin position="255"/>
        <end position="264"/>
    </location>
</feature>
<feature type="compositionally biased region" description="Basic and acidic residues" evidence="1">
    <location>
        <begin position="334"/>
        <end position="349"/>
    </location>
</feature>
<protein>
    <recommendedName>
        <fullName evidence="2">Sld7 C-terminal domain-containing protein</fullName>
    </recommendedName>
</protein>
<evidence type="ECO:0000256" key="1">
    <source>
        <dbReference type="SAM" id="MobiDB-lite"/>
    </source>
</evidence>
<dbReference type="EMBL" id="RWJN01000234">
    <property type="protein sequence ID" value="TCD64478.1"/>
    <property type="molecule type" value="Genomic_DNA"/>
</dbReference>
<gene>
    <name evidence="3" type="ORF">EIP91_004039</name>
</gene>
<name>A0A4R0RL15_9APHY</name>
<evidence type="ECO:0000259" key="2">
    <source>
        <dbReference type="Pfam" id="PF18596"/>
    </source>
</evidence>
<feature type="region of interest" description="Disordered" evidence="1">
    <location>
        <begin position="186"/>
        <end position="298"/>
    </location>
</feature>
<feature type="domain" description="Sld7 C-terminal" evidence="2">
    <location>
        <begin position="350"/>
        <end position="418"/>
    </location>
</feature>
<feature type="region of interest" description="Disordered" evidence="1">
    <location>
        <begin position="315"/>
        <end position="349"/>
    </location>
</feature>
<feature type="compositionally biased region" description="Low complexity" evidence="1">
    <location>
        <begin position="1"/>
        <end position="19"/>
    </location>
</feature>
<dbReference type="Pfam" id="PF18596">
    <property type="entry name" value="Sld7_C"/>
    <property type="match status" value="1"/>
</dbReference>
<sequence length="430" mass="46826">MTSSPVPSTVTQPQTQTPSRKPSTNTHRLLYRGSLSLPDSHIPLDGLSFTTNIASQSRNSPSTSLLENPLALALESMRGRPLHFKGTEQVTNMWLDSTLDIHVYVHHHSLITQIYFENMFCLTPITSTDKHTTTGIRVGLSDTGTEDDFIIYGQLRPQPPPSDDTTPVPSTSTRTPETLHILAARILQHPPPRLPRPDDPTPRKPSSYLPSAAGKRKRDVSSAQLDFGGRGEEKRAKGLGNGKGKARATGGEENEQVRMAREVMLRGPSSSSLPRLLGRDARPGRRDDSGFKVPALPLGRTGSFEGADVFGGGEIISGSSGKEKQKGLGSVSEATEKEKEKERPGSDELEKANKTVIKQAALTTLAKHGFQKGHHPEFSEVYAATYRGAAFALRNVIRIQAVNMRVVEKLLETHAKIYVLGNGESHVGEK</sequence>
<feature type="compositionally biased region" description="Low complexity" evidence="1">
    <location>
        <begin position="265"/>
        <end position="276"/>
    </location>
</feature>
<dbReference type="InterPro" id="IPR041260">
    <property type="entry name" value="Sld7_C"/>
</dbReference>
<feature type="compositionally biased region" description="Low complexity" evidence="1">
    <location>
        <begin position="163"/>
        <end position="174"/>
    </location>
</feature>
<keyword evidence="4" id="KW-1185">Reference proteome</keyword>
<feature type="region of interest" description="Disordered" evidence="1">
    <location>
        <begin position="153"/>
        <end position="174"/>
    </location>
</feature>
<dbReference type="AlphaFoldDB" id="A0A4R0RL15"/>